<proteinExistence type="predicted"/>
<dbReference type="PANTHER" id="PTHR32401:SF48">
    <property type="entry name" value="LEGUME LECTIN DOMAIN-CONTAINING PROTEIN"/>
    <property type="match status" value="1"/>
</dbReference>
<dbReference type="Pfam" id="PF18483">
    <property type="entry name" value="Lectin_L-type_dom"/>
    <property type="match status" value="1"/>
</dbReference>
<dbReference type="Gene3D" id="4.10.1080.10">
    <property type="entry name" value="TSP type-3 repeat"/>
    <property type="match status" value="1"/>
</dbReference>
<dbReference type="InterPro" id="IPR056573">
    <property type="entry name" value="Lectin_L-type_dom"/>
</dbReference>
<dbReference type="OrthoDB" id="1443240at2"/>
<dbReference type="NCBIfam" id="TIGR04183">
    <property type="entry name" value="Por_Secre_tail"/>
    <property type="match status" value="1"/>
</dbReference>
<dbReference type="InterPro" id="IPR013320">
    <property type="entry name" value="ConA-like_dom_sf"/>
</dbReference>
<sequence>MCCYMCLTGSFVHTAECQLYLVPPGTLPAIMRPSSEHTSACSPARLLPTAAFSWSRRLLLLSSLTTAFAAAQPHTASAQALYKTNGDAVASTTCAGGFTLTPETGNKSGSVWRLQQITLAKSFVFNFSVYLGTRDGNGGDGMVFALQRSNVGTNALGGGGQNMGMAAISPSVVVEFDTYDNGTGINDIAADHIGLVKNGDFGNPLTFTNSAGAAVRATPAAVDAGGTALNIENGAYYPVKVAWNVKTKTLQVYFNDVLRATYSENFVATIFANNPLVYWGFTASTGGALNRMEACNLAFDYDQDTDGLTDRQDADDDNDGIADTAEANNVDATGDADDDGVLNYQDADFGALNAKGVVSTLDADGDGIINQFDLDADADGIPDVVEGTDGRMSSGFRAVYSAADAQYTQAVDAVGRPQNTAAYTTLPDTDGDGKPDYLDTNADNDAVPDWMEAFDDNNSGYSSDDLVVRAAAFVTAGGNSTYYPATDANTNGTRDWLDDANANGIPNFLDITSPFYRDTDGDGLVDLLDASSLGKGYADVTSYPDRNGNSVPDYRDAAVVTPLPVELVSFTARAAGQQAHLVWATASEVNNAYFVVEISTDGQTFTALAEIIGNGTTTQRHEYRYTDANLARYAVAVVYYRLRQVDTNGAAQFSAVQAVVAGSLRSTMVALPTPFTTELTLYLPQTSAGTATLEVLDATGRPQLVQAVMLQAGTSTLVVPQAATWPAGLYFVRITQGHQQYSVKAIRQ</sequence>
<dbReference type="Proteomes" id="UP000270291">
    <property type="component" value="Unassembled WGS sequence"/>
</dbReference>
<comment type="caution">
    <text evidence="1">The sequence shown here is derived from an EMBL/GenBank/DDBJ whole genome shotgun (WGS) entry which is preliminary data.</text>
</comment>
<dbReference type="GO" id="GO:0005509">
    <property type="term" value="F:calcium ion binding"/>
    <property type="evidence" value="ECO:0007669"/>
    <property type="project" value="InterPro"/>
</dbReference>
<gene>
    <name evidence="1" type="ORF">EI293_05470</name>
</gene>
<dbReference type="InterPro" id="IPR026444">
    <property type="entry name" value="Secre_tail"/>
</dbReference>
<dbReference type="CDD" id="cd01951">
    <property type="entry name" value="lectin_L-type"/>
    <property type="match status" value="1"/>
</dbReference>
<dbReference type="InterPro" id="IPR050258">
    <property type="entry name" value="Leguminous_Lectin"/>
</dbReference>
<dbReference type="AlphaFoldDB" id="A0A428KJN4"/>
<evidence type="ECO:0000313" key="1">
    <source>
        <dbReference type="EMBL" id="RSK46608.1"/>
    </source>
</evidence>
<accession>A0A428KJN4</accession>
<dbReference type="GO" id="GO:0004553">
    <property type="term" value="F:hydrolase activity, hydrolyzing O-glycosyl compounds"/>
    <property type="evidence" value="ECO:0007669"/>
    <property type="project" value="UniProtKB-ARBA"/>
</dbReference>
<dbReference type="GO" id="GO:0005975">
    <property type="term" value="P:carbohydrate metabolic process"/>
    <property type="evidence" value="ECO:0007669"/>
    <property type="project" value="UniProtKB-ARBA"/>
</dbReference>
<dbReference type="SUPFAM" id="SSF49899">
    <property type="entry name" value="Concanavalin A-like lectins/glucanases"/>
    <property type="match status" value="1"/>
</dbReference>
<dbReference type="InterPro" id="IPR028974">
    <property type="entry name" value="TSP_type-3_rpt"/>
</dbReference>
<organism evidence="1 2">
    <name type="scientific">Hymenobacter perfusus</name>
    <dbReference type="NCBI Taxonomy" id="1236770"/>
    <lineage>
        <taxon>Bacteria</taxon>
        <taxon>Pseudomonadati</taxon>
        <taxon>Bacteroidota</taxon>
        <taxon>Cytophagia</taxon>
        <taxon>Cytophagales</taxon>
        <taxon>Hymenobacteraceae</taxon>
        <taxon>Hymenobacter</taxon>
    </lineage>
</organism>
<name>A0A428KJN4_9BACT</name>
<reference evidence="1 2" key="1">
    <citation type="submission" date="2018-12" db="EMBL/GenBank/DDBJ databases">
        <authorList>
            <person name="Feng G."/>
            <person name="Zhu H."/>
        </authorList>
    </citation>
    <scope>NUCLEOTIDE SEQUENCE [LARGE SCALE GENOMIC DNA]</scope>
    <source>
        <strain evidence="1 2">LMG 26000</strain>
    </source>
</reference>
<dbReference type="PANTHER" id="PTHR32401">
    <property type="entry name" value="CONCANAVALIN A-LIKE LECTIN FAMILY PROTEIN"/>
    <property type="match status" value="1"/>
</dbReference>
<evidence type="ECO:0000313" key="2">
    <source>
        <dbReference type="Proteomes" id="UP000270291"/>
    </source>
</evidence>
<dbReference type="EMBL" id="RWIU01000001">
    <property type="protein sequence ID" value="RSK46608.1"/>
    <property type="molecule type" value="Genomic_DNA"/>
</dbReference>
<protein>
    <submittedName>
        <fullName evidence="1">T9SS C-terminal target domain-containing protein</fullName>
    </submittedName>
</protein>
<dbReference type="Gene3D" id="2.60.120.200">
    <property type="match status" value="1"/>
</dbReference>
<keyword evidence="2" id="KW-1185">Reference proteome</keyword>